<reference evidence="1 2" key="1">
    <citation type="submission" date="2013-04" db="EMBL/GenBank/DDBJ databases">
        <title>The Genome Sequence of Bacteroides thetaiotaomicron dnLKV9.</title>
        <authorList>
            <consortium name="The Broad Institute Genomics Platform"/>
            <consortium name="The Broad Institute Genome Sequencing Center for Infectious Disease"/>
            <person name="Earl A."/>
            <person name="Xavier R."/>
            <person name="Kuhn K."/>
            <person name="Stappenbeck T."/>
            <person name="Walker B."/>
            <person name="Young S."/>
            <person name="Zeng Q."/>
            <person name="Gargeya S."/>
            <person name="Fitzgerald M."/>
            <person name="Haas B."/>
            <person name="Abouelleil A."/>
            <person name="Allen A.W."/>
            <person name="Alvarado L."/>
            <person name="Arachchi H.M."/>
            <person name="Berlin A.M."/>
            <person name="Chapman S.B."/>
            <person name="Gainer-Dewar J."/>
            <person name="Goldberg J."/>
            <person name="Griggs A."/>
            <person name="Gujja S."/>
            <person name="Hansen M."/>
            <person name="Howarth C."/>
            <person name="Imamovic A."/>
            <person name="Ireland A."/>
            <person name="Larimer J."/>
            <person name="McCowan C."/>
            <person name="Murphy C."/>
            <person name="Pearson M."/>
            <person name="Poon T.W."/>
            <person name="Priest M."/>
            <person name="Roberts A."/>
            <person name="Saif S."/>
            <person name="Shea T."/>
            <person name="Sisk P."/>
            <person name="Sykes S."/>
            <person name="Wortman J."/>
            <person name="Nusbaum C."/>
            <person name="Birren B."/>
        </authorList>
    </citation>
    <scope>NUCLEOTIDE SEQUENCE [LARGE SCALE GENOMIC DNA]</scope>
    <source>
        <strain evidence="2">dnLKV9</strain>
    </source>
</reference>
<gene>
    <name evidence="1" type="ORF">C799_03870</name>
</gene>
<dbReference type="Proteomes" id="UP000014207">
    <property type="component" value="Unassembled WGS sequence"/>
</dbReference>
<name>R9H2K2_BACT4</name>
<comment type="caution">
    <text evidence="1">The sequence shown here is derived from an EMBL/GenBank/DDBJ whole genome shotgun (WGS) entry which is preliminary data.</text>
</comment>
<evidence type="ECO:0000313" key="2">
    <source>
        <dbReference type="Proteomes" id="UP000014207"/>
    </source>
</evidence>
<protein>
    <submittedName>
        <fullName evidence="1">Uncharacterized protein</fullName>
    </submittedName>
</protein>
<proteinExistence type="predicted"/>
<dbReference type="AlphaFoldDB" id="R9H2K2"/>
<accession>R9H2K2</accession>
<organism evidence="1 2">
    <name type="scientific">Bacteroides thetaiotaomicron dnLKV9</name>
    <dbReference type="NCBI Taxonomy" id="1235785"/>
    <lineage>
        <taxon>Bacteria</taxon>
        <taxon>Pseudomonadati</taxon>
        <taxon>Bacteroidota</taxon>
        <taxon>Bacteroidia</taxon>
        <taxon>Bacteroidales</taxon>
        <taxon>Bacteroidaceae</taxon>
        <taxon>Bacteroides</taxon>
    </lineage>
</organism>
<sequence length="44" mass="5151">MQDLSLQLEKRTPKNYQIPPKNYPRIVFPLNFVGSYPISLSEMP</sequence>
<dbReference type="HOGENOM" id="CLU_217855_0_0_10"/>
<evidence type="ECO:0000313" key="1">
    <source>
        <dbReference type="EMBL" id="EOR98226.1"/>
    </source>
</evidence>
<dbReference type="EMBL" id="ASSM01000014">
    <property type="protein sequence ID" value="EOR98226.1"/>
    <property type="molecule type" value="Genomic_DNA"/>
</dbReference>